<sequence>MYTVKDVSKEFNISPHTLRFYANKDLFPNITRNKQNIRLFSDKDLEYVEMVLALRHTGMSLPSIKAYIDLCAIGDDSVIERSEIIANELRQAENKLIESIQQRDILRNKLAYYQEAIEKGEKSVIWGVNKQL</sequence>
<gene>
    <name evidence="6" type="ORF">RU86_GL001136</name>
</gene>
<dbReference type="AlphaFoldDB" id="A0A2A5S5M8"/>
<dbReference type="RefSeq" id="WP_096813754.1">
    <property type="nucleotide sequence ID" value="NZ_JXJW01000002.1"/>
</dbReference>
<evidence type="ECO:0000256" key="2">
    <source>
        <dbReference type="ARBA" id="ARBA00023015"/>
    </source>
</evidence>
<keyword evidence="1" id="KW-0678">Repressor</keyword>
<dbReference type="SMART" id="SM00422">
    <property type="entry name" value="HTH_MERR"/>
    <property type="match status" value="1"/>
</dbReference>
<dbReference type="Gene3D" id="1.10.1660.10">
    <property type="match status" value="1"/>
</dbReference>
<organism evidence="6 7">
    <name type="scientific">Pseudolactococcus piscium</name>
    <dbReference type="NCBI Taxonomy" id="1364"/>
    <lineage>
        <taxon>Bacteria</taxon>
        <taxon>Bacillati</taxon>
        <taxon>Bacillota</taxon>
        <taxon>Bacilli</taxon>
        <taxon>Lactobacillales</taxon>
        <taxon>Streptococcaceae</taxon>
        <taxon>Pseudolactococcus</taxon>
    </lineage>
</organism>
<dbReference type="PROSITE" id="PS50937">
    <property type="entry name" value="HTH_MERR_2"/>
    <property type="match status" value="1"/>
</dbReference>
<dbReference type="Proteomes" id="UP000218282">
    <property type="component" value="Unassembled WGS sequence"/>
</dbReference>
<dbReference type="Pfam" id="PF13411">
    <property type="entry name" value="MerR_1"/>
    <property type="match status" value="1"/>
</dbReference>
<evidence type="ECO:0000313" key="6">
    <source>
        <dbReference type="EMBL" id="PCS08752.1"/>
    </source>
</evidence>
<dbReference type="InterPro" id="IPR009061">
    <property type="entry name" value="DNA-bd_dom_put_sf"/>
</dbReference>
<comment type="caution">
    <text evidence="6">The sequence shown here is derived from an EMBL/GenBank/DDBJ whole genome shotgun (WGS) entry which is preliminary data.</text>
</comment>
<proteinExistence type="predicted"/>
<dbReference type="InterPro" id="IPR047057">
    <property type="entry name" value="MerR_fam"/>
</dbReference>
<feature type="domain" description="HTH merR-type" evidence="5">
    <location>
        <begin position="1"/>
        <end position="70"/>
    </location>
</feature>
<dbReference type="PANTHER" id="PTHR30204">
    <property type="entry name" value="REDOX-CYCLING DRUG-SENSING TRANSCRIPTIONAL ACTIVATOR SOXR"/>
    <property type="match status" value="1"/>
</dbReference>
<dbReference type="EMBL" id="JXJW01000002">
    <property type="protein sequence ID" value="PCS08752.1"/>
    <property type="molecule type" value="Genomic_DNA"/>
</dbReference>
<keyword evidence="3" id="KW-0238">DNA-binding</keyword>
<dbReference type="CDD" id="cd01109">
    <property type="entry name" value="HTH_YyaN"/>
    <property type="match status" value="1"/>
</dbReference>
<dbReference type="InterPro" id="IPR000551">
    <property type="entry name" value="MerR-type_HTH_dom"/>
</dbReference>
<reference evidence="6 7" key="1">
    <citation type="submission" date="2014-12" db="EMBL/GenBank/DDBJ databases">
        <title>Draft genome sequences of 10 type strains of Lactococcus.</title>
        <authorList>
            <person name="Sun Z."/>
            <person name="Zhong Z."/>
            <person name="Liu W."/>
            <person name="Zhang W."/>
            <person name="Zhang H."/>
        </authorList>
    </citation>
    <scope>NUCLEOTIDE SEQUENCE [LARGE SCALE GENOMIC DNA]</scope>
    <source>
        <strain evidence="6 7">DSM 6634</strain>
    </source>
</reference>
<evidence type="ECO:0000259" key="5">
    <source>
        <dbReference type="PROSITE" id="PS50937"/>
    </source>
</evidence>
<accession>A0A2A5S5M8</accession>
<name>A0A2A5S5M8_9LACT</name>
<evidence type="ECO:0000256" key="1">
    <source>
        <dbReference type="ARBA" id="ARBA00022491"/>
    </source>
</evidence>
<keyword evidence="4" id="KW-0804">Transcription</keyword>
<dbReference type="GO" id="GO:0003700">
    <property type="term" value="F:DNA-binding transcription factor activity"/>
    <property type="evidence" value="ECO:0007669"/>
    <property type="project" value="InterPro"/>
</dbReference>
<dbReference type="PANTHER" id="PTHR30204:SF69">
    <property type="entry name" value="MERR-FAMILY TRANSCRIPTIONAL REGULATOR"/>
    <property type="match status" value="1"/>
</dbReference>
<dbReference type="SUPFAM" id="SSF46955">
    <property type="entry name" value="Putative DNA-binding domain"/>
    <property type="match status" value="1"/>
</dbReference>
<keyword evidence="2" id="KW-0805">Transcription regulation</keyword>
<dbReference type="GO" id="GO:0003677">
    <property type="term" value="F:DNA binding"/>
    <property type="evidence" value="ECO:0007669"/>
    <property type="project" value="UniProtKB-KW"/>
</dbReference>
<keyword evidence="7" id="KW-1185">Reference proteome</keyword>
<evidence type="ECO:0000313" key="7">
    <source>
        <dbReference type="Proteomes" id="UP000218282"/>
    </source>
</evidence>
<protein>
    <submittedName>
        <fullName evidence="6">MerR-family transcriptional regulator</fullName>
    </submittedName>
</protein>
<evidence type="ECO:0000256" key="3">
    <source>
        <dbReference type="ARBA" id="ARBA00023125"/>
    </source>
</evidence>
<evidence type="ECO:0000256" key="4">
    <source>
        <dbReference type="ARBA" id="ARBA00023163"/>
    </source>
</evidence>